<evidence type="ECO:0000313" key="4">
    <source>
        <dbReference type="Proteomes" id="UP000674179"/>
    </source>
</evidence>
<dbReference type="Proteomes" id="UP000674179">
    <property type="component" value="Chromosome 21"/>
</dbReference>
<dbReference type="KEGG" id="lenr:94173434"/>
<evidence type="ECO:0000313" key="3">
    <source>
        <dbReference type="EMBL" id="KAG5480198.1"/>
    </source>
</evidence>
<dbReference type="GO" id="GO:0005737">
    <property type="term" value="C:cytoplasm"/>
    <property type="evidence" value="ECO:0007669"/>
    <property type="project" value="InterPro"/>
</dbReference>
<dbReference type="PANTHER" id="PTHR46421">
    <property type="entry name" value="PROGRAMMED CELL DEATH PROTEIN 2-LIKE"/>
    <property type="match status" value="1"/>
</dbReference>
<dbReference type="Pfam" id="PF04194">
    <property type="entry name" value="PDCD2_C"/>
    <property type="match status" value="1"/>
</dbReference>
<dbReference type="EMBL" id="JAFHKP010000021">
    <property type="protein sequence ID" value="KAG5480198.1"/>
    <property type="molecule type" value="Genomic_DNA"/>
</dbReference>
<protein>
    <recommendedName>
        <fullName evidence="2">Programmed cell death protein 2 C-terminal domain-containing protein</fullName>
    </recommendedName>
</protein>
<comment type="caution">
    <text evidence="3">The sequence shown here is derived from an EMBL/GenBank/DDBJ whole genome shotgun (WGS) entry which is preliminary data.</text>
</comment>
<evidence type="ECO:0000256" key="1">
    <source>
        <dbReference type="SAM" id="MobiDB-lite"/>
    </source>
</evidence>
<dbReference type="InterPro" id="IPR052815">
    <property type="entry name" value="PDCD2-like_regulator"/>
</dbReference>
<dbReference type="OrthoDB" id="366284at2759"/>
<feature type="compositionally biased region" description="Acidic residues" evidence="1">
    <location>
        <begin position="429"/>
        <end position="448"/>
    </location>
</feature>
<keyword evidence="4" id="KW-1185">Reference proteome</keyword>
<feature type="compositionally biased region" description="Basic and acidic residues" evidence="1">
    <location>
        <begin position="396"/>
        <end position="406"/>
    </location>
</feature>
<evidence type="ECO:0000259" key="2">
    <source>
        <dbReference type="Pfam" id="PF04194"/>
    </source>
</evidence>
<accession>A0A836HF31</accession>
<dbReference type="RefSeq" id="XP_067693345.1">
    <property type="nucleotide sequence ID" value="XM_067837924.1"/>
</dbReference>
<gene>
    <name evidence="3" type="ORF">CUR178_06253</name>
</gene>
<feature type="region of interest" description="Disordered" evidence="1">
    <location>
        <begin position="396"/>
        <end position="448"/>
    </location>
</feature>
<name>A0A836HF31_LEIEN</name>
<proteinExistence type="predicted"/>
<feature type="domain" description="Programmed cell death protein 2 C-terminal" evidence="2">
    <location>
        <begin position="203"/>
        <end position="288"/>
    </location>
</feature>
<dbReference type="PANTHER" id="PTHR46421:SF2">
    <property type="entry name" value="PROGRAMMED CELL DEATH PROTEIN 2 C-TERMINAL DOMAIN-CONTAINING PROTEIN"/>
    <property type="match status" value="1"/>
</dbReference>
<organism evidence="3 4">
    <name type="scientific">Leishmania enriettii</name>
    <dbReference type="NCBI Taxonomy" id="5663"/>
    <lineage>
        <taxon>Eukaryota</taxon>
        <taxon>Discoba</taxon>
        <taxon>Euglenozoa</taxon>
        <taxon>Kinetoplastea</taxon>
        <taxon>Metakinetoplastina</taxon>
        <taxon>Trypanosomatida</taxon>
        <taxon>Trypanosomatidae</taxon>
        <taxon>Leishmaniinae</taxon>
        <taxon>Leishmania</taxon>
    </lineage>
</organism>
<sequence length="448" mass="48369">MCATPSHVLLGLFDGYMSHRRDQLTSETKLGGTPTYFPPLSDTERAQIHRWTSCGVCGHAMSLLAQAYSPLPTAPATHPHHRMVYVFACNSSYCARQPTSSMVAFSVQVDQEDEQALAENAEKEDEDEVIETGPLLPSELPEAVLPPCYVCIDAEPSKEVVVPTDIERELIKMAEENARSTVTDEELQQLEQTLDLKDNKTDYWYEKFRSRVARAPNQVLRYYERTVASAAAPPSAPSRAKDAKPIFMNPDKVKAMVTIPACACCGAAQTAELQVMPTSLYYMRVSEYTALARAGAAAVAMPAGTPAAASTQGTTFARPASISPTSASATVDTAVGASASFAAARGRERVLPAHADDGCDFGTITVYACAKDCAARQRGVVLRRETLCVEEAPTMRDEDRTRKADAADAGADGAARKMALRELLQGNGEGEEDREVEEEDDDDVVATA</sequence>
<reference evidence="3 4" key="1">
    <citation type="submission" date="2021-02" db="EMBL/GenBank/DDBJ databases">
        <title>Leishmania (Mundinia) enrietti genome sequencing and assembly.</title>
        <authorList>
            <person name="Almutairi H."/>
            <person name="Gatherer D."/>
        </authorList>
    </citation>
    <scope>NUCLEOTIDE SEQUENCE [LARGE SCALE GENOMIC DNA]</scope>
    <source>
        <strain evidence="3">CUR178</strain>
    </source>
</reference>
<dbReference type="InterPro" id="IPR007320">
    <property type="entry name" value="PDCD2_C"/>
</dbReference>
<dbReference type="GeneID" id="94173434"/>
<dbReference type="AlphaFoldDB" id="A0A836HF31"/>